<evidence type="ECO:0000313" key="3">
    <source>
        <dbReference type="Proteomes" id="UP000177068"/>
    </source>
</evidence>
<proteinExistence type="predicted"/>
<dbReference type="InterPro" id="IPR021301">
    <property type="entry name" value="DUF2779"/>
</dbReference>
<feature type="domain" description="DUF2779" evidence="1">
    <location>
        <begin position="267"/>
        <end position="393"/>
    </location>
</feature>
<accession>A0A1G2U951</accession>
<organism evidence="2 3">
    <name type="scientific">Candidatus Zambryskibacteria bacterium RIFCSPLOWO2_01_FULL_47_14</name>
    <dbReference type="NCBI Taxonomy" id="1802763"/>
    <lineage>
        <taxon>Bacteria</taxon>
        <taxon>Candidatus Zambryskiibacteriota</taxon>
    </lineage>
</organism>
<reference evidence="2 3" key="1">
    <citation type="journal article" date="2016" name="Nat. Commun.">
        <title>Thousands of microbial genomes shed light on interconnected biogeochemical processes in an aquifer system.</title>
        <authorList>
            <person name="Anantharaman K."/>
            <person name="Brown C.T."/>
            <person name="Hug L.A."/>
            <person name="Sharon I."/>
            <person name="Castelle C.J."/>
            <person name="Probst A.J."/>
            <person name="Thomas B.C."/>
            <person name="Singh A."/>
            <person name="Wilkins M.J."/>
            <person name="Karaoz U."/>
            <person name="Brodie E.L."/>
            <person name="Williams K.H."/>
            <person name="Hubbard S.S."/>
            <person name="Banfield J.F."/>
        </authorList>
    </citation>
    <scope>NUCLEOTIDE SEQUENCE [LARGE SCALE GENOMIC DNA]</scope>
</reference>
<comment type="caution">
    <text evidence="2">The sequence shown here is derived from an EMBL/GenBank/DDBJ whole genome shotgun (WGS) entry which is preliminary data.</text>
</comment>
<evidence type="ECO:0000313" key="2">
    <source>
        <dbReference type="EMBL" id="OHB06015.1"/>
    </source>
</evidence>
<dbReference type="AlphaFoldDB" id="A0A1G2U951"/>
<dbReference type="Proteomes" id="UP000177068">
    <property type="component" value="Unassembled WGS sequence"/>
</dbReference>
<dbReference type="Pfam" id="PF11074">
    <property type="entry name" value="DUF2779"/>
    <property type="match status" value="1"/>
</dbReference>
<sequence length="467" mass="54236">MLSKTNYIIWRDCKKNAWLKIHKPEIYFAHELSEFEKQIIETGNEVDLLARNLFPAGEYQKEFKIDGYLAITDILSGNNLYEVKATNEIDKKTHLHDLTFQYNILKRAGMEIESANLIHLNSEYVREGELELTKLFVIEDMTETVRKMAEEVAAEMQLAKDYLMSDDEPKGPCDCIYKGRSAHCTTFHYSNPDMPEYGVHDLARIGLSKRKLTELVDGNKFRLEEIPDGLELSETQRNQIWTYLNNREIISKENIAEEFEKLKFPLYFLDYETFPAAIPRFDGFSPYNQIPFQYSLHILENSKSQAPNHKDFLWTENSDPSRAFVESLQKHIGPKGSVIVWHKDFECGRNDELASRIPSSKPFFDNIKERIFDLEIIFKKQHHVHKDYKGSSSIKKVLPVLVPSLKYDGLTIKEGGTAAESWNQLTTNNQQLTADEKDLIIGNLKAYCKLDTYAMYAIWREMDKLVN</sequence>
<protein>
    <recommendedName>
        <fullName evidence="1">DUF2779 domain-containing protein</fullName>
    </recommendedName>
</protein>
<gene>
    <name evidence="2" type="ORF">A3A26_03480</name>
</gene>
<dbReference type="EMBL" id="MHWG01000006">
    <property type="protein sequence ID" value="OHB06015.1"/>
    <property type="molecule type" value="Genomic_DNA"/>
</dbReference>
<name>A0A1G2U951_9BACT</name>
<evidence type="ECO:0000259" key="1">
    <source>
        <dbReference type="Pfam" id="PF11074"/>
    </source>
</evidence>